<dbReference type="PANTHER" id="PTHR33841:SF1">
    <property type="entry name" value="DNA METHYLTRANSFERASE A"/>
    <property type="match status" value="1"/>
</dbReference>
<dbReference type="InterPro" id="IPR002052">
    <property type="entry name" value="DNA_methylase_N6_adenine_CS"/>
</dbReference>
<name>A0A4Q7U0M3_9MICO</name>
<reference evidence="7 8" key="1">
    <citation type="journal article" date="2015" name="Stand. Genomic Sci.">
        <title>Genomic Encyclopedia of Bacterial and Archaeal Type Strains, Phase III: the genomes of soil and plant-associated and newly described type strains.</title>
        <authorList>
            <person name="Whitman W.B."/>
            <person name="Woyke T."/>
            <person name="Klenk H.P."/>
            <person name="Zhou Y."/>
            <person name="Lilburn T.G."/>
            <person name="Beck B.J."/>
            <person name="De Vos P."/>
            <person name="Vandamme P."/>
            <person name="Eisen J.A."/>
            <person name="Garrity G."/>
            <person name="Hugenholtz P."/>
            <person name="Kyrpides N.C."/>
        </authorList>
    </citation>
    <scope>NUCLEOTIDE SEQUENCE [LARGE SCALE GENOMIC DNA]</scope>
    <source>
        <strain evidence="7 8">AC4r</strain>
    </source>
</reference>
<dbReference type="AlphaFoldDB" id="A0A4Q7U0M3"/>
<evidence type="ECO:0000256" key="1">
    <source>
        <dbReference type="ARBA" id="ARBA00011900"/>
    </source>
</evidence>
<dbReference type="RefSeq" id="WP_130280040.1">
    <property type="nucleotide sequence ID" value="NZ_SGXT01000005.1"/>
</dbReference>
<dbReference type="InterPro" id="IPR047939">
    <property type="entry name" value="BREX_1_PglX"/>
</dbReference>
<keyword evidence="2 7" id="KW-0489">Methyltransferase</keyword>
<protein>
    <recommendedName>
        <fullName evidence="1">site-specific DNA-methyltransferase (adenine-specific)</fullName>
        <ecNumber evidence="1">2.1.1.72</ecNumber>
    </recommendedName>
</protein>
<dbReference type="GO" id="GO:0009007">
    <property type="term" value="F:site-specific DNA-methyltransferase (adenine-specific) activity"/>
    <property type="evidence" value="ECO:0007669"/>
    <property type="project" value="UniProtKB-EC"/>
</dbReference>
<gene>
    <name evidence="7" type="ORF">EV140_0109</name>
</gene>
<dbReference type="Proteomes" id="UP000292408">
    <property type="component" value="Unassembled WGS sequence"/>
</dbReference>
<dbReference type="Gene3D" id="3.40.50.150">
    <property type="entry name" value="Vaccinia Virus protein VP39"/>
    <property type="match status" value="1"/>
</dbReference>
<evidence type="ECO:0000256" key="5">
    <source>
        <dbReference type="ARBA" id="ARBA00047942"/>
    </source>
</evidence>
<comment type="caution">
    <text evidence="7">The sequence shown here is derived from an EMBL/GenBank/DDBJ whole genome shotgun (WGS) entry which is preliminary data.</text>
</comment>
<dbReference type="EMBL" id="SGXT01000005">
    <property type="protein sequence ID" value="RZT66417.1"/>
    <property type="molecule type" value="Genomic_DNA"/>
</dbReference>
<dbReference type="SUPFAM" id="SSF53335">
    <property type="entry name" value="S-adenosyl-L-methionine-dependent methyltransferases"/>
    <property type="match status" value="1"/>
</dbReference>
<dbReference type="InterPro" id="IPR011639">
    <property type="entry name" value="MethylTrfase_TaqI-like_dom"/>
</dbReference>
<evidence type="ECO:0000256" key="3">
    <source>
        <dbReference type="ARBA" id="ARBA00022679"/>
    </source>
</evidence>
<evidence type="ECO:0000256" key="4">
    <source>
        <dbReference type="ARBA" id="ARBA00022691"/>
    </source>
</evidence>
<dbReference type="InterPro" id="IPR050953">
    <property type="entry name" value="N4_N6_ade-DNA_methylase"/>
</dbReference>
<sequence length="1161" mass="129556">METAPLKSFATKARIDLLKEVAARVLVVLAENSLARVESAGAVRELEEAIARDGQEQVVDRVAYTWFNRIIALRFMDANGYTASGVVSPGLGRTSGQPEVFAEAKAGTFDDSVVSAKTQEVITSLLNGTRPSQDAQGEAYGLLLEAYCRYWHKAMPFMFEREGDYTELLMPTALLAADSVRDRAVKTLTEDVCREVEVIGWLYQFYISDRKDEVFDGFKKNKKAGAAEIPAATQLFTPHWIVRYLVENSLGRLWLLNNPSSRLVEQMDYYIKPVDNEIDFLEIAKPEEFKVIDPAVGSGHMLTHAFDLLYAIYTERGYDPAEIPGLILEHNLYGTEIDPRAGALAAFALTMKAAAKRKLFLKNPVQPNIRVLQNVHFDPAELDYLWSMTKADGFARADADELWNAFEHADTFGSLIQPMEQLIAPLKSGIEAVSADGDLLHGETLEKAAAVVAQAEYLSQRYSVVVANPPYMGSGNMSARLSQFARSRFGRSKNDLFAMFIERSMQLSQPRGRVTLVTQDSWMFLAAYAKYRVWFLEQIHLDTLAHLGSGSFESIGGEVVATVAFAGHRGGGVEPRASFIRAAGVEGTAKADVLRGVASGTDNANTWLRKPSDFRHVQSAPLIYWASDVELAALSEGPFIGDLIQAREGMATGDNGSFLRRWSEVSRRSIGIGIESNRESVASGKRWFPYQKGGSPRRWYGNFEFVVDWENDGKRVKGNIEAGTGRVRSHNYNGEYGFQPGFSWSGISGDDFAVRHVGGGFMFDGKGPMAFANGQVDVLAIEGFLNSSTATRFMRLLAPRLDFRVGHVLSLPVRKMRDAESASLAARCVELSKQDWDEHEESLDFATPPVLAYTKETLERSIEAARRAVIARNAQLHELESALDLHFSQLYYGERVPDLTSRPPYREPGGLAFATKAVRDLVSYAVGCIFGRYSLEKPGLILADQGSTLDDYLAQVPSPSFMPDRDNVIPIVDGEWFEDDIVARFRQFLRAAFGDEHFEENLRFVTESLEVKDIRDYFVKSFYDDHVKRYRKRPIYWLFRSPKGSFSALIYLHRYNPSTVSTVLTVYLREFISKLEANLEHQERVAAGLGGASARDIAAAQKEADRIRKVLVELRDYEHDILFPQAGQQIELDLDDGVLVNYQKLGAALKDIGLKKRGGDE</sequence>
<feature type="domain" description="Type II methyltransferase M.TaqI-like" evidence="6">
    <location>
        <begin position="330"/>
        <end position="549"/>
    </location>
</feature>
<proteinExistence type="predicted"/>
<dbReference type="PRINTS" id="PR00507">
    <property type="entry name" value="N12N6MTFRASE"/>
</dbReference>
<dbReference type="OrthoDB" id="4280289at2"/>
<dbReference type="GO" id="GO:0006304">
    <property type="term" value="P:DNA modification"/>
    <property type="evidence" value="ECO:0007669"/>
    <property type="project" value="InterPro"/>
</dbReference>
<dbReference type="PANTHER" id="PTHR33841">
    <property type="entry name" value="DNA METHYLTRANSFERASE YEEA-RELATED"/>
    <property type="match status" value="1"/>
</dbReference>
<keyword evidence="4" id="KW-0949">S-adenosyl-L-methionine</keyword>
<evidence type="ECO:0000313" key="8">
    <source>
        <dbReference type="Proteomes" id="UP000292408"/>
    </source>
</evidence>
<dbReference type="PROSITE" id="PS00092">
    <property type="entry name" value="N6_MTASE"/>
    <property type="match status" value="1"/>
</dbReference>
<dbReference type="GO" id="GO:0003676">
    <property type="term" value="F:nucleic acid binding"/>
    <property type="evidence" value="ECO:0007669"/>
    <property type="project" value="InterPro"/>
</dbReference>
<dbReference type="EC" id="2.1.1.72" evidence="1"/>
<keyword evidence="8" id="KW-1185">Reference proteome</keyword>
<evidence type="ECO:0000256" key="2">
    <source>
        <dbReference type="ARBA" id="ARBA00022603"/>
    </source>
</evidence>
<accession>A0A4Q7U0M3</accession>
<keyword evidence="3" id="KW-0808">Transferase</keyword>
<dbReference type="Pfam" id="PF07669">
    <property type="entry name" value="Eco57I"/>
    <property type="match status" value="1"/>
</dbReference>
<dbReference type="InterPro" id="IPR029063">
    <property type="entry name" value="SAM-dependent_MTases_sf"/>
</dbReference>
<dbReference type="NCBIfam" id="NF033452">
    <property type="entry name" value="BREX_1_MTaseX"/>
    <property type="match status" value="1"/>
</dbReference>
<dbReference type="GO" id="GO:0032259">
    <property type="term" value="P:methylation"/>
    <property type="evidence" value="ECO:0007669"/>
    <property type="project" value="UniProtKB-KW"/>
</dbReference>
<organism evidence="7 8">
    <name type="scientific">Microcella alkaliphila</name>
    <dbReference type="NCBI Taxonomy" id="279828"/>
    <lineage>
        <taxon>Bacteria</taxon>
        <taxon>Bacillati</taxon>
        <taxon>Actinomycetota</taxon>
        <taxon>Actinomycetes</taxon>
        <taxon>Micrococcales</taxon>
        <taxon>Microbacteriaceae</taxon>
        <taxon>Microcella</taxon>
    </lineage>
</organism>
<comment type="catalytic activity">
    <reaction evidence="5">
        <text>a 2'-deoxyadenosine in DNA + S-adenosyl-L-methionine = an N(6)-methyl-2'-deoxyadenosine in DNA + S-adenosyl-L-homocysteine + H(+)</text>
        <dbReference type="Rhea" id="RHEA:15197"/>
        <dbReference type="Rhea" id="RHEA-COMP:12418"/>
        <dbReference type="Rhea" id="RHEA-COMP:12419"/>
        <dbReference type="ChEBI" id="CHEBI:15378"/>
        <dbReference type="ChEBI" id="CHEBI:57856"/>
        <dbReference type="ChEBI" id="CHEBI:59789"/>
        <dbReference type="ChEBI" id="CHEBI:90615"/>
        <dbReference type="ChEBI" id="CHEBI:90616"/>
        <dbReference type="EC" id="2.1.1.72"/>
    </reaction>
</comment>
<evidence type="ECO:0000313" key="7">
    <source>
        <dbReference type="EMBL" id="RZT66417.1"/>
    </source>
</evidence>
<evidence type="ECO:0000259" key="6">
    <source>
        <dbReference type="Pfam" id="PF07669"/>
    </source>
</evidence>